<dbReference type="CDD" id="cd02877">
    <property type="entry name" value="GH18_hevamine_XipI_class_III"/>
    <property type="match status" value="1"/>
</dbReference>
<protein>
    <recommendedName>
        <fullName evidence="2">chitinase</fullName>
        <ecNumber evidence="2">3.2.1.14</ecNumber>
    </recommendedName>
</protein>
<reference evidence="14" key="1">
    <citation type="submission" date="2015-06" db="EMBL/GenBank/DDBJ databases">
        <title>Expansion of signal transduction pathways in fungi by whole-genome duplication.</title>
        <authorList>
            <consortium name="DOE Joint Genome Institute"/>
            <person name="Corrochano L.M."/>
            <person name="Kuo A."/>
            <person name="Marcet-Houben M."/>
            <person name="Polaino S."/>
            <person name="Salamov A."/>
            <person name="Villalobos J.M."/>
            <person name="Alvarez M.I."/>
            <person name="Avalos J."/>
            <person name="Benito E.P."/>
            <person name="Benoit I."/>
            <person name="Burger G."/>
            <person name="Camino L.P."/>
            <person name="Canovas D."/>
            <person name="Cerda-Olmedo E."/>
            <person name="Cheng J.-F."/>
            <person name="Dominguez A."/>
            <person name="Elias M."/>
            <person name="Eslava A.P."/>
            <person name="Glaser F."/>
            <person name="Grimwood J."/>
            <person name="Gutierrez G."/>
            <person name="Heitman J."/>
            <person name="Henrissat B."/>
            <person name="Iturriaga E.A."/>
            <person name="Lang B.F."/>
            <person name="Lavin J.L."/>
            <person name="Lee S."/>
            <person name="Li W."/>
            <person name="Lindquist E."/>
            <person name="Lopez-Garcia S."/>
            <person name="Luque E.M."/>
            <person name="Marcos A.T."/>
            <person name="Martin J."/>
            <person name="McCluskey K."/>
            <person name="Medina H.R."/>
            <person name="Miralles-Duran A."/>
            <person name="Miyazaki A."/>
            <person name="Munoz-Torres E."/>
            <person name="Oguiza J.A."/>
            <person name="Ohm R."/>
            <person name="Olmedo M."/>
            <person name="Orejas M."/>
            <person name="Ortiz-Castellanos L."/>
            <person name="Pisabarro A.G."/>
            <person name="Rodriguez-Romero J."/>
            <person name="Ruiz-Herrera J."/>
            <person name="Ruiz-Vazquez R."/>
            <person name="Sanz C."/>
            <person name="Schackwitz W."/>
            <person name="Schmutz J."/>
            <person name="Shahriari M."/>
            <person name="Shelest E."/>
            <person name="Silva-Franco F."/>
            <person name="Soanes D."/>
            <person name="Syed K."/>
            <person name="Tagua V.G."/>
            <person name="Talbot N.J."/>
            <person name="Thon M."/>
            <person name="De vries R.P."/>
            <person name="Wiebenga A."/>
            <person name="Yadav J.S."/>
            <person name="Braun E.L."/>
            <person name="Baker S."/>
            <person name="Garre V."/>
            <person name="Horwitz B."/>
            <person name="Torres-Martinez S."/>
            <person name="Idnurm A."/>
            <person name="Herrera-Estrella A."/>
            <person name="Gabaldon T."/>
            <person name="Grigoriev I.V."/>
        </authorList>
    </citation>
    <scope>NUCLEOTIDE SEQUENCE [LARGE SCALE GENOMIC DNA]</scope>
    <source>
        <strain evidence="14">NRRL 1555(-)</strain>
    </source>
</reference>
<dbReference type="STRING" id="763407.A0A167MIM1"/>
<evidence type="ECO:0000313" key="13">
    <source>
        <dbReference type="EMBL" id="OAD72939.1"/>
    </source>
</evidence>
<dbReference type="GO" id="GO:0006032">
    <property type="term" value="P:chitin catabolic process"/>
    <property type="evidence" value="ECO:0007669"/>
    <property type="project" value="UniProtKB-KW"/>
</dbReference>
<dbReference type="GO" id="GO:0005576">
    <property type="term" value="C:extracellular region"/>
    <property type="evidence" value="ECO:0007669"/>
    <property type="project" value="TreeGrafter"/>
</dbReference>
<keyword evidence="4" id="KW-0146">Chitin degradation</keyword>
<feature type="region of interest" description="Disordered" evidence="10">
    <location>
        <begin position="320"/>
        <end position="361"/>
    </location>
</feature>
<keyword evidence="7" id="KW-0624">Polysaccharide degradation</keyword>
<dbReference type="InterPro" id="IPR005089">
    <property type="entry name" value="CBM19"/>
</dbReference>
<evidence type="ECO:0000256" key="9">
    <source>
        <dbReference type="RuleBase" id="RU004453"/>
    </source>
</evidence>
<comment type="similarity">
    <text evidence="9">Belongs to the glycosyl hydrolase 18 family.</text>
</comment>
<dbReference type="PANTHER" id="PTHR45708:SF49">
    <property type="entry name" value="ENDOCHITINASE"/>
    <property type="match status" value="1"/>
</dbReference>
<dbReference type="InterPro" id="IPR050542">
    <property type="entry name" value="Glycosyl_Hydrlase18_Chitinase"/>
</dbReference>
<dbReference type="PROSITE" id="PS51910">
    <property type="entry name" value="GH18_2"/>
    <property type="match status" value="1"/>
</dbReference>
<evidence type="ECO:0000256" key="6">
    <source>
        <dbReference type="ARBA" id="ARBA00023295"/>
    </source>
</evidence>
<organism evidence="13 14">
    <name type="scientific">Phycomyces blakesleeanus (strain ATCC 8743b / DSM 1359 / FGSC 10004 / NBRC 33097 / NRRL 1555)</name>
    <dbReference type="NCBI Taxonomy" id="763407"/>
    <lineage>
        <taxon>Eukaryota</taxon>
        <taxon>Fungi</taxon>
        <taxon>Fungi incertae sedis</taxon>
        <taxon>Mucoromycota</taxon>
        <taxon>Mucoromycotina</taxon>
        <taxon>Mucoromycetes</taxon>
        <taxon>Mucorales</taxon>
        <taxon>Phycomycetaceae</taxon>
        <taxon>Phycomyces</taxon>
    </lineage>
</organism>
<dbReference type="PROSITE" id="PS01095">
    <property type="entry name" value="GH18_1"/>
    <property type="match status" value="1"/>
</dbReference>
<dbReference type="GO" id="GO:0008843">
    <property type="term" value="F:endochitinase activity"/>
    <property type="evidence" value="ECO:0007669"/>
    <property type="project" value="UniProtKB-EC"/>
</dbReference>
<dbReference type="Pfam" id="PF03427">
    <property type="entry name" value="CBM_19"/>
    <property type="match status" value="1"/>
</dbReference>
<dbReference type="InParanoid" id="A0A167MIM1"/>
<dbReference type="GeneID" id="28994324"/>
<dbReference type="InterPro" id="IPR001223">
    <property type="entry name" value="Glyco_hydro18_cat"/>
</dbReference>
<keyword evidence="5" id="KW-0119">Carbohydrate metabolism</keyword>
<dbReference type="InterPro" id="IPR045321">
    <property type="entry name" value="Cts1-like"/>
</dbReference>
<gene>
    <name evidence="13" type="ORF">PHYBLDRAFT_155563</name>
</gene>
<dbReference type="VEuPathDB" id="FungiDB:PHYBLDRAFT_155563"/>
<evidence type="ECO:0000256" key="3">
    <source>
        <dbReference type="ARBA" id="ARBA00022801"/>
    </source>
</evidence>
<dbReference type="GO" id="GO:0000272">
    <property type="term" value="P:polysaccharide catabolic process"/>
    <property type="evidence" value="ECO:0007669"/>
    <property type="project" value="UniProtKB-KW"/>
</dbReference>
<dbReference type="OrthoDB" id="6020543at2759"/>
<evidence type="ECO:0000256" key="10">
    <source>
        <dbReference type="SAM" id="MobiDB-lite"/>
    </source>
</evidence>
<keyword evidence="14" id="KW-1185">Reference proteome</keyword>
<dbReference type="EC" id="3.2.1.14" evidence="2"/>
<evidence type="ECO:0000256" key="4">
    <source>
        <dbReference type="ARBA" id="ARBA00023024"/>
    </source>
</evidence>
<proteinExistence type="inferred from homology"/>
<keyword evidence="3 8" id="KW-0378">Hydrolase</keyword>
<evidence type="ECO:0000256" key="11">
    <source>
        <dbReference type="SAM" id="SignalP"/>
    </source>
</evidence>
<sequence>MIPSRQALSIFGAITILANQALAGSLVMQYWGQNSANGASTQKPLASYCDGSADVIIMSFLYQFNLGGLPVLNLANACTEFYPGTQQLNYINSSILFNPDIKTCQSKGVKILLSLGGASGAYGFQSDDQGTAFAQTLWNLFGKGTASNRPFQDAVLDGFDLDIEGGGSTGYATLVTSLRTLFNSDSSKTYMITAAPQCPFPDAMLGSVINAVGFDVINVQFYNNYCSPTSSNFNFNAWDAWAKSTSPNKNVQIFLTVPGSPSAAGSGYVPFVQLSSIVKSVASQYSSYGGVSVWDASQSYSNTEVSPDFAHALAQLVHGTSVTSPGGNSPTTIPVPTTTPTNTQSASTAPTSSPSPPATGPLTGTCVTNGQSCSTTGQLTCSGSGYGLCSNGKWSVQNCPPNTQCFATTDSSSVYCGAATGTSTCSNAIGIKGNPSGSSGVSVPKPYTSGQVSAQVSVASSNTSNFTFVINARRLNTMPFGSNIVVKFNISPGLNITEVENGVFQQTGSLVSIQINNTEKQSMAIVFSVSGTLSNTVFVAPIPSTMTFQT</sequence>
<dbReference type="InterPro" id="IPR017853">
    <property type="entry name" value="GH"/>
</dbReference>
<name>A0A167MIM1_PHYB8</name>
<keyword evidence="6 8" id="KW-0326">Glycosidase</keyword>
<evidence type="ECO:0000256" key="2">
    <source>
        <dbReference type="ARBA" id="ARBA00012729"/>
    </source>
</evidence>
<evidence type="ECO:0000256" key="7">
    <source>
        <dbReference type="ARBA" id="ARBA00023326"/>
    </source>
</evidence>
<evidence type="ECO:0000256" key="5">
    <source>
        <dbReference type="ARBA" id="ARBA00023277"/>
    </source>
</evidence>
<evidence type="ECO:0000313" key="14">
    <source>
        <dbReference type="Proteomes" id="UP000077315"/>
    </source>
</evidence>
<dbReference type="AlphaFoldDB" id="A0A167MIM1"/>
<dbReference type="PANTHER" id="PTHR45708">
    <property type="entry name" value="ENDOCHITINASE"/>
    <property type="match status" value="1"/>
</dbReference>
<dbReference type="Gene3D" id="3.20.20.80">
    <property type="entry name" value="Glycosidases"/>
    <property type="match status" value="1"/>
</dbReference>
<dbReference type="RefSeq" id="XP_018290979.1">
    <property type="nucleotide sequence ID" value="XM_018433418.1"/>
</dbReference>
<dbReference type="GO" id="GO:0008061">
    <property type="term" value="F:chitin binding"/>
    <property type="evidence" value="ECO:0007669"/>
    <property type="project" value="InterPro"/>
</dbReference>
<dbReference type="EMBL" id="KV440982">
    <property type="protein sequence ID" value="OAD72939.1"/>
    <property type="molecule type" value="Genomic_DNA"/>
</dbReference>
<evidence type="ECO:0000256" key="8">
    <source>
        <dbReference type="RuleBase" id="RU000489"/>
    </source>
</evidence>
<dbReference type="Proteomes" id="UP000077315">
    <property type="component" value="Unassembled WGS sequence"/>
</dbReference>
<comment type="catalytic activity">
    <reaction evidence="1">
        <text>Random endo-hydrolysis of N-acetyl-beta-D-glucosaminide (1-&gt;4)-beta-linkages in chitin and chitodextrins.</text>
        <dbReference type="EC" id="3.2.1.14"/>
    </reaction>
</comment>
<dbReference type="SUPFAM" id="SSF51445">
    <property type="entry name" value="(Trans)glycosidases"/>
    <property type="match status" value="1"/>
</dbReference>
<feature type="domain" description="GH18" evidence="12">
    <location>
        <begin position="25"/>
        <end position="320"/>
    </location>
</feature>
<dbReference type="Pfam" id="PF00704">
    <property type="entry name" value="Glyco_hydro_18"/>
    <property type="match status" value="1"/>
</dbReference>
<evidence type="ECO:0000256" key="1">
    <source>
        <dbReference type="ARBA" id="ARBA00000822"/>
    </source>
</evidence>
<dbReference type="InterPro" id="IPR001579">
    <property type="entry name" value="Glyco_hydro_18_chit_AS"/>
</dbReference>
<feature type="chain" id="PRO_5007890324" description="chitinase" evidence="11">
    <location>
        <begin position="24"/>
        <end position="550"/>
    </location>
</feature>
<feature type="signal peptide" evidence="11">
    <location>
        <begin position="1"/>
        <end position="23"/>
    </location>
</feature>
<evidence type="ECO:0000259" key="12">
    <source>
        <dbReference type="PROSITE" id="PS51910"/>
    </source>
</evidence>
<accession>A0A167MIM1</accession>
<keyword evidence="11" id="KW-0732">Signal</keyword>
<feature type="compositionally biased region" description="Low complexity" evidence="10">
    <location>
        <begin position="329"/>
        <end position="352"/>
    </location>
</feature>